<dbReference type="Proteomes" id="UP000824074">
    <property type="component" value="Unassembled WGS sequence"/>
</dbReference>
<protein>
    <submittedName>
        <fullName evidence="1">Uncharacterized protein</fullName>
    </submittedName>
</protein>
<reference evidence="1" key="1">
    <citation type="submission" date="2020-10" db="EMBL/GenBank/DDBJ databases">
        <authorList>
            <person name="Gilroy R."/>
        </authorList>
    </citation>
    <scope>NUCLEOTIDE SEQUENCE</scope>
    <source>
        <strain evidence="1">CHK193-30670</strain>
    </source>
</reference>
<comment type="caution">
    <text evidence="1">The sequence shown here is derived from an EMBL/GenBank/DDBJ whole genome shotgun (WGS) entry which is preliminary data.</text>
</comment>
<organism evidence="1 2">
    <name type="scientific">Candidatus Aphodocola excrementigallinarum</name>
    <dbReference type="NCBI Taxonomy" id="2840670"/>
    <lineage>
        <taxon>Bacteria</taxon>
        <taxon>Bacillati</taxon>
        <taxon>Bacillota</taxon>
        <taxon>Bacilli</taxon>
        <taxon>Candidatus Aphodocola</taxon>
    </lineage>
</organism>
<reference evidence="1" key="2">
    <citation type="journal article" date="2021" name="PeerJ">
        <title>Extensive microbial diversity within the chicken gut microbiome revealed by metagenomics and culture.</title>
        <authorList>
            <person name="Gilroy R."/>
            <person name="Ravi A."/>
            <person name="Getino M."/>
            <person name="Pursley I."/>
            <person name="Horton D.L."/>
            <person name="Alikhan N.F."/>
            <person name="Baker D."/>
            <person name="Gharbi K."/>
            <person name="Hall N."/>
            <person name="Watson M."/>
            <person name="Adriaenssens E.M."/>
            <person name="Foster-Nyarko E."/>
            <person name="Jarju S."/>
            <person name="Secka A."/>
            <person name="Antonio M."/>
            <person name="Oren A."/>
            <person name="Chaudhuri R.R."/>
            <person name="La Ragione R."/>
            <person name="Hildebrand F."/>
            <person name="Pallen M.J."/>
        </authorList>
    </citation>
    <scope>NUCLEOTIDE SEQUENCE</scope>
    <source>
        <strain evidence="1">CHK193-30670</strain>
    </source>
</reference>
<evidence type="ECO:0000313" key="2">
    <source>
        <dbReference type="Proteomes" id="UP000824074"/>
    </source>
</evidence>
<sequence>MKNNSILTYQKYLFMCYKYGLYKLQKKTFTEELNKKIDFVLLFENMSDKNNFTIQNHVNDYILENIYSKYTDNYFFQYSIFLLSNYVFENKQKFLQLIKKTYHNLVSLKINDISKTLKKLKKINNFKDDDLTSFTKIANEFFSNKKVDTFIENKYNCLEILNDLRTDNYLYGQEYEVGFLKALILLKNNVNIKRILKETKDSNDILKYAFNTLKLNLNIKNESKNNKLKLLNYLNKVYIKEGYFFHGTNSYSLKKIKKHGLNSQFNDDKANDYTIKINDIFEKYHVYKMFEAKPHKKLFLRFFVTDDPTCAVYYANQSPEYFSRFCANSPNYSRYQSYDINAFFKRDYKACKKNINDFMKSINFNNKDIKIVNKYFKLLWKLNVKKNQYPLILVGKKSLINRDSTKKYNIIKDNLNKFFLKDIFDYIISPDNIHDIKLSKIDFRSLSIIKLPNLYSFFKIKNSLSKKYIIYNNKKIYPDLVIDAKYQNKLYIVITKDKKILFNNDVLFIPNNIDLLKKELKDNFFKERIDLLLTDNAIFLTRKGSNLLRKLKNKFSLDYLLKYYKTKINNIFKNNEVFDVNTTLTLIDNFYIKYIISKKYHLYFSDALYGIVNVEHYKIDNSNSLTKYKSTKMIDKNKINNMINKVKKQMDIKR</sequence>
<accession>A0A9D1IPL7</accession>
<name>A0A9D1IPL7_9FIRM</name>
<proteinExistence type="predicted"/>
<dbReference type="AlphaFoldDB" id="A0A9D1IPL7"/>
<evidence type="ECO:0000313" key="1">
    <source>
        <dbReference type="EMBL" id="HIU39892.1"/>
    </source>
</evidence>
<dbReference type="EMBL" id="DVMT01000014">
    <property type="protein sequence ID" value="HIU39892.1"/>
    <property type="molecule type" value="Genomic_DNA"/>
</dbReference>
<gene>
    <name evidence="1" type="ORF">IAB68_01140</name>
</gene>